<dbReference type="GO" id="GO:0006508">
    <property type="term" value="P:proteolysis"/>
    <property type="evidence" value="ECO:0007669"/>
    <property type="project" value="UniProtKB-KW"/>
</dbReference>
<evidence type="ECO:0000256" key="16">
    <source>
        <dbReference type="ARBA" id="ARBA00049902"/>
    </source>
</evidence>
<keyword evidence="4" id="KW-1003">Cell membrane</keyword>
<dbReference type="GO" id="GO:0071555">
    <property type="term" value="P:cell wall organization"/>
    <property type="evidence" value="ECO:0007669"/>
    <property type="project" value="UniProtKB-KW"/>
</dbReference>
<dbReference type="InterPro" id="IPR012338">
    <property type="entry name" value="Beta-lactam/transpept-like"/>
</dbReference>
<keyword evidence="12 17" id="KW-0472">Membrane</keyword>
<keyword evidence="17" id="KW-1133">Transmembrane helix</keyword>
<dbReference type="GO" id="GO:0009252">
    <property type="term" value="P:peptidoglycan biosynthetic process"/>
    <property type="evidence" value="ECO:0007669"/>
    <property type="project" value="UniProtKB-KW"/>
</dbReference>
<dbReference type="STRING" id="1802669.A2746_01055"/>
<evidence type="ECO:0000256" key="15">
    <source>
        <dbReference type="ARBA" id="ARBA00034000"/>
    </source>
</evidence>
<evidence type="ECO:0000256" key="1">
    <source>
        <dbReference type="ARBA" id="ARBA00004236"/>
    </source>
</evidence>
<keyword evidence="5" id="KW-0121">Carboxypeptidase</keyword>
<evidence type="ECO:0000256" key="17">
    <source>
        <dbReference type="SAM" id="Phobius"/>
    </source>
</evidence>
<dbReference type="FunFam" id="1.10.3810.10:FF:000001">
    <property type="entry name" value="Penicillin-binding protein 1A"/>
    <property type="match status" value="1"/>
</dbReference>
<keyword evidence="14" id="KW-0961">Cell wall biogenesis/degradation</keyword>
<accession>A0A1F8EWK3</accession>
<dbReference type="InterPro" id="IPR023346">
    <property type="entry name" value="Lysozyme-like_dom_sf"/>
</dbReference>
<feature type="domain" description="Penicillin-binding protein transpeptidase" evidence="18">
    <location>
        <begin position="335"/>
        <end position="626"/>
    </location>
</feature>
<dbReference type="GO" id="GO:0030288">
    <property type="term" value="C:outer membrane-bounded periplasmic space"/>
    <property type="evidence" value="ECO:0007669"/>
    <property type="project" value="TreeGrafter"/>
</dbReference>
<gene>
    <name evidence="20" type="ORF">A2746_01055</name>
</gene>
<keyword evidence="9" id="KW-0378">Hydrolase</keyword>
<evidence type="ECO:0000256" key="2">
    <source>
        <dbReference type="ARBA" id="ARBA00007090"/>
    </source>
</evidence>
<evidence type="ECO:0000256" key="13">
    <source>
        <dbReference type="ARBA" id="ARBA00023268"/>
    </source>
</evidence>
<comment type="catalytic activity">
    <reaction evidence="15">
        <text>Preferential cleavage: (Ac)2-L-Lys-D-Ala-|-D-Ala. Also transpeptidation of peptidyl-alanyl moieties that are N-acyl substituents of D-alanine.</text>
        <dbReference type="EC" id="3.4.16.4"/>
    </reaction>
</comment>
<dbReference type="PANTHER" id="PTHR32282">
    <property type="entry name" value="BINDING PROTEIN TRANSPEPTIDASE, PUTATIVE-RELATED"/>
    <property type="match status" value="1"/>
</dbReference>
<reference evidence="20 21" key="1">
    <citation type="journal article" date="2016" name="Nat. Commun.">
        <title>Thousands of microbial genomes shed light on interconnected biogeochemical processes in an aquifer system.</title>
        <authorList>
            <person name="Anantharaman K."/>
            <person name="Brown C.T."/>
            <person name="Hug L.A."/>
            <person name="Sharon I."/>
            <person name="Castelle C.J."/>
            <person name="Probst A.J."/>
            <person name="Thomas B.C."/>
            <person name="Singh A."/>
            <person name="Wilkins M.J."/>
            <person name="Karaoz U."/>
            <person name="Brodie E.L."/>
            <person name="Williams K.H."/>
            <person name="Hubbard S.S."/>
            <person name="Banfield J.F."/>
        </authorList>
    </citation>
    <scope>NUCLEOTIDE SEQUENCE [LARGE SCALE GENOMIC DNA]</scope>
</reference>
<evidence type="ECO:0000256" key="3">
    <source>
        <dbReference type="ARBA" id="ARBA00007739"/>
    </source>
</evidence>
<keyword evidence="11" id="KW-0573">Peptidoglycan synthesis</keyword>
<keyword evidence="10" id="KW-0133">Cell shape</keyword>
<dbReference type="GO" id="GO:0008955">
    <property type="term" value="F:peptidoglycan glycosyltransferase activity"/>
    <property type="evidence" value="ECO:0007669"/>
    <property type="project" value="UniProtKB-EC"/>
</dbReference>
<dbReference type="Gene3D" id="1.10.3810.10">
    <property type="entry name" value="Biosynthetic peptidoglycan transglycosylase-like"/>
    <property type="match status" value="1"/>
</dbReference>
<evidence type="ECO:0000256" key="12">
    <source>
        <dbReference type="ARBA" id="ARBA00023136"/>
    </source>
</evidence>
<dbReference type="GO" id="GO:0008658">
    <property type="term" value="F:penicillin binding"/>
    <property type="evidence" value="ECO:0007669"/>
    <property type="project" value="InterPro"/>
</dbReference>
<dbReference type="SUPFAM" id="SSF53955">
    <property type="entry name" value="Lysozyme-like"/>
    <property type="match status" value="1"/>
</dbReference>
<evidence type="ECO:0000256" key="14">
    <source>
        <dbReference type="ARBA" id="ARBA00023316"/>
    </source>
</evidence>
<keyword evidence="7" id="KW-0328">Glycosyltransferase</keyword>
<feature type="transmembrane region" description="Helical" evidence="17">
    <location>
        <begin position="21"/>
        <end position="42"/>
    </location>
</feature>
<evidence type="ECO:0000313" key="20">
    <source>
        <dbReference type="EMBL" id="OGN05233.1"/>
    </source>
</evidence>
<dbReference type="GO" id="GO:0009002">
    <property type="term" value="F:serine-type D-Ala-D-Ala carboxypeptidase activity"/>
    <property type="evidence" value="ECO:0007669"/>
    <property type="project" value="UniProtKB-EC"/>
</dbReference>
<comment type="similarity">
    <text evidence="3">In the N-terminal section; belongs to the glycosyltransferase 51 family.</text>
</comment>
<dbReference type="PANTHER" id="PTHR32282:SF11">
    <property type="entry name" value="PENICILLIN-BINDING PROTEIN 1B"/>
    <property type="match status" value="1"/>
</dbReference>
<keyword evidence="8" id="KW-0808">Transferase</keyword>
<comment type="subcellular location">
    <subcellularLocation>
        <location evidence="1">Cell membrane</location>
    </subcellularLocation>
</comment>
<evidence type="ECO:0000256" key="9">
    <source>
        <dbReference type="ARBA" id="ARBA00022801"/>
    </source>
</evidence>
<evidence type="ECO:0000259" key="19">
    <source>
        <dbReference type="Pfam" id="PF00912"/>
    </source>
</evidence>
<proteinExistence type="inferred from homology"/>
<dbReference type="InterPro" id="IPR050396">
    <property type="entry name" value="Glycosyltr_51/Transpeptidase"/>
</dbReference>
<dbReference type="InterPro" id="IPR001460">
    <property type="entry name" value="PCN-bd_Tpept"/>
</dbReference>
<keyword evidence="17" id="KW-0812">Transmembrane</keyword>
<dbReference type="SUPFAM" id="SSF56601">
    <property type="entry name" value="beta-lactamase/transpeptidase-like"/>
    <property type="match status" value="1"/>
</dbReference>
<evidence type="ECO:0000259" key="18">
    <source>
        <dbReference type="Pfam" id="PF00905"/>
    </source>
</evidence>
<dbReference type="Gene3D" id="3.40.710.10">
    <property type="entry name" value="DD-peptidase/beta-lactamase superfamily"/>
    <property type="match status" value="1"/>
</dbReference>
<keyword evidence="6" id="KW-0645">Protease</keyword>
<evidence type="ECO:0000256" key="11">
    <source>
        <dbReference type="ARBA" id="ARBA00022984"/>
    </source>
</evidence>
<name>A0A1F8EWK3_9BACT</name>
<evidence type="ECO:0000256" key="10">
    <source>
        <dbReference type="ARBA" id="ARBA00022960"/>
    </source>
</evidence>
<dbReference type="GO" id="GO:0008360">
    <property type="term" value="P:regulation of cell shape"/>
    <property type="evidence" value="ECO:0007669"/>
    <property type="project" value="UniProtKB-KW"/>
</dbReference>
<evidence type="ECO:0000256" key="5">
    <source>
        <dbReference type="ARBA" id="ARBA00022645"/>
    </source>
</evidence>
<dbReference type="InterPro" id="IPR036950">
    <property type="entry name" value="PBP_transglycosylase"/>
</dbReference>
<evidence type="ECO:0000256" key="7">
    <source>
        <dbReference type="ARBA" id="ARBA00022676"/>
    </source>
</evidence>
<evidence type="ECO:0000256" key="6">
    <source>
        <dbReference type="ARBA" id="ARBA00022670"/>
    </source>
</evidence>
<dbReference type="Pfam" id="PF00905">
    <property type="entry name" value="Transpeptidase"/>
    <property type="match status" value="1"/>
</dbReference>
<dbReference type="Pfam" id="PF00912">
    <property type="entry name" value="Transgly"/>
    <property type="match status" value="1"/>
</dbReference>
<protein>
    <submittedName>
        <fullName evidence="20">Uncharacterized protein</fullName>
    </submittedName>
</protein>
<evidence type="ECO:0000256" key="4">
    <source>
        <dbReference type="ARBA" id="ARBA00022475"/>
    </source>
</evidence>
<sequence length="706" mass="79090">MILAKKRKKGSFFLFLFQKALILFVWIFVLSTIVFLSAFLFLKRTLPEPETIITRKIGESTKIFDKTGKILLYDIHGEEKRTIIAWEEVPLNLKNAVLVSEDDNFYEHKGFDLKGIIRAFLADFRHLRLSQGGSTITQQLVKTALLGQEKTFSRKIKEAVLAVEIERRFSKDQIFWMYLNQIPFGSNAYGVQTAGEAFFNKNASALSTAEAATLAALIRATTYYSPYGNHVPELMTRKDGILKKMKESGYLNEEEYKLAVQEQIVFSPPSEKIPAPHFVIMVKEYLIKKYGEETVQNGGFNIITTLDAKLQLLAEETVSKYAAINKERYKAKNASLVAIDPKTGEVLALVGSADYYDLENDGNFNVATANRQPGSAFKPFAYAAAVNKDYADYSLVFDLKTEFNPNCLPDGSQEKDQYGLDCYHPKNYDDSFRGPVTLRQALAQSLNLPSVKTLYLAGVDNTMDLAEKMGISTLGDRSRFGLSLVLGGAEVKLTDLVSAYGVFANDGVRNPWYFIQTIKTSGGQILEEERNNPVRVLPEQTARIINNILSDNSARAPMFGYSSSLYLPGFSVAAKTGTTQENRDAWVVGYSPVLAVGVWTGNNDNESMTRQGAGISAAGPMWNQFMVKALSDFPNENFVNPPPIINNKIMLDGNYFYKKTGDSKPEVHSILYFVDRGNPLGPFPIEPQKDSQFNNWEWAVNKYYPQ</sequence>
<feature type="domain" description="Glycosyl transferase family 51" evidence="19">
    <location>
        <begin position="74"/>
        <end position="246"/>
    </location>
</feature>
<evidence type="ECO:0000313" key="21">
    <source>
        <dbReference type="Proteomes" id="UP000177419"/>
    </source>
</evidence>
<dbReference type="EMBL" id="MGJJ01000015">
    <property type="protein sequence ID" value="OGN05233.1"/>
    <property type="molecule type" value="Genomic_DNA"/>
</dbReference>
<organism evidence="20 21">
    <name type="scientific">Candidatus Yanofskybacteria bacterium RIFCSPHIGHO2_01_FULL_44_22</name>
    <dbReference type="NCBI Taxonomy" id="1802669"/>
    <lineage>
        <taxon>Bacteria</taxon>
        <taxon>Candidatus Yanofskyibacteriota</taxon>
    </lineage>
</organism>
<comment type="similarity">
    <text evidence="2">In the C-terminal section; belongs to the transpeptidase family.</text>
</comment>
<dbReference type="InterPro" id="IPR001264">
    <property type="entry name" value="Glyco_trans_51"/>
</dbReference>
<evidence type="ECO:0000256" key="8">
    <source>
        <dbReference type="ARBA" id="ARBA00022679"/>
    </source>
</evidence>
<dbReference type="Proteomes" id="UP000177419">
    <property type="component" value="Unassembled WGS sequence"/>
</dbReference>
<comment type="catalytic activity">
    <reaction evidence="16">
        <text>[GlcNAc-(1-&gt;4)-Mur2Ac(oyl-L-Ala-gamma-D-Glu-L-Lys-D-Ala-D-Ala)](n)-di-trans,octa-cis-undecaprenyl diphosphate + beta-D-GlcNAc-(1-&gt;4)-Mur2Ac(oyl-L-Ala-gamma-D-Glu-L-Lys-D-Ala-D-Ala)-di-trans,octa-cis-undecaprenyl diphosphate = [GlcNAc-(1-&gt;4)-Mur2Ac(oyl-L-Ala-gamma-D-Glu-L-Lys-D-Ala-D-Ala)](n+1)-di-trans,octa-cis-undecaprenyl diphosphate + di-trans,octa-cis-undecaprenyl diphosphate + H(+)</text>
        <dbReference type="Rhea" id="RHEA:23708"/>
        <dbReference type="Rhea" id="RHEA-COMP:9602"/>
        <dbReference type="Rhea" id="RHEA-COMP:9603"/>
        <dbReference type="ChEBI" id="CHEBI:15378"/>
        <dbReference type="ChEBI" id="CHEBI:58405"/>
        <dbReference type="ChEBI" id="CHEBI:60033"/>
        <dbReference type="ChEBI" id="CHEBI:78435"/>
        <dbReference type="EC" id="2.4.99.28"/>
    </reaction>
</comment>
<keyword evidence="13" id="KW-0511">Multifunctional enzyme</keyword>
<dbReference type="AlphaFoldDB" id="A0A1F8EWK3"/>
<comment type="caution">
    <text evidence="20">The sequence shown here is derived from an EMBL/GenBank/DDBJ whole genome shotgun (WGS) entry which is preliminary data.</text>
</comment>
<dbReference type="GO" id="GO:0005886">
    <property type="term" value="C:plasma membrane"/>
    <property type="evidence" value="ECO:0007669"/>
    <property type="project" value="UniProtKB-SubCell"/>
</dbReference>